<evidence type="ECO:0000256" key="5">
    <source>
        <dbReference type="ARBA" id="ARBA00022917"/>
    </source>
</evidence>
<dbReference type="InterPro" id="IPR006195">
    <property type="entry name" value="aa-tRNA-synth_II"/>
</dbReference>
<keyword evidence="2 7" id="KW-0436">Ligase</keyword>
<name>A0A1G2KNW6_9BACT</name>
<comment type="function">
    <text evidence="7">Catalyzes the attachment of glycine to tRNA(Gly).</text>
</comment>
<comment type="similarity">
    <text evidence="7">Belongs to the class-II aminoacyl-tRNA synthetase family.</text>
</comment>
<feature type="binding site" evidence="7">
    <location>
        <begin position="193"/>
        <end position="197"/>
    </location>
    <ligand>
        <name>substrate</name>
    </ligand>
</feature>
<feature type="binding site" evidence="7">
    <location>
        <position position="146"/>
    </location>
    <ligand>
        <name>substrate</name>
    </ligand>
</feature>
<evidence type="ECO:0000256" key="1">
    <source>
        <dbReference type="ARBA" id="ARBA00022490"/>
    </source>
</evidence>
<accession>A0A1G2KNW6</accession>
<dbReference type="STRING" id="1802270.A3C07_00125"/>
<evidence type="ECO:0000313" key="9">
    <source>
        <dbReference type="EMBL" id="OHA00119.1"/>
    </source>
</evidence>
<feature type="binding site" evidence="7">
    <location>
        <begin position="303"/>
        <end position="306"/>
    </location>
    <ligand>
        <name>ATP</name>
        <dbReference type="ChEBI" id="CHEBI:30616"/>
    </ligand>
</feature>
<gene>
    <name evidence="7" type="primary">glyQS</name>
    <name evidence="9" type="ORF">A3C07_00125</name>
</gene>
<dbReference type="GO" id="GO:0006426">
    <property type="term" value="P:glycyl-tRNA aminoacylation"/>
    <property type="evidence" value="ECO:0007669"/>
    <property type="project" value="UniProtKB-UniRule"/>
</dbReference>
<comment type="subunit">
    <text evidence="7">Homodimer.</text>
</comment>
<dbReference type="InterPro" id="IPR002314">
    <property type="entry name" value="aa-tRNA-synt_IIb"/>
</dbReference>
<keyword evidence="5 7" id="KW-0648">Protein biosynthesis</keyword>
<keyword evidence="1 7" id="KW-0963">Cytoplasm</keyword>
<feature type="binding site" evidence="7">
    <location>
        <begin position="178"/>
        <end position="180"/>
    </location>
    <ligand>
        <name>ATP</name>
        <dbReference type="ChEBI" id="CHEBI:30616"/>
    </ligand>
</feature>
<dbReference type="InterPro" id="IPR033731">
    <property type="entry name" value="GlyRS-like_core"/>
</dbReference>
<dbReference type="EC" id="6.1.1.14" evidence="7"/>
<dbReference type="SUPFAM" id="SSF52954">
    <property type="entry name" value="Class II aaRS ABD-related"/>
    <property type="match status" value="1"/>
</dbReference>
<dbReference type="Pfam" id="PF03129">
    <property type="entry name" value="HGTP_anticodon"/>
    <property type="match status" value="1"/>
</dbReference>
<dbReference type="InterPro" id="IPR004154">
    <property type="entry name" value="Anticodon-bd"/>
</dbReference>
<dbReference type="Gene3D" id="3.30.930.10">
    <property type="entry name" value="Bira Bifunctional Protein, Domain 2"/>
    <property type="match status" value="1"/>
</dbReference>
<dbReference type="GO" id="GO:0004820">
    <property type="term" value="F:glycine-tRNA ligase activity"/>
    <property type="evidence" value="ECO:0007669"/>
    <property type="project" value="UniProtKB-UniRule"/>
</dbReference>
<dbReference type="InterPro" id="IPR045864">
    <property type="entry name" value="aa-tRNA-synth_II/BPL/LPL"/>
</dbReference>
<evidence type="ECO:0000256" key="7">
    <source>
        <dbReference type="HAMAP-Rule" id="MF_00253"/>
    </source>
</evidence>
<evidence type="ECO:0000313" key="10">
    <source>
        <dbReference type="Proteomes" id="UP000179023"/>
    </source>
</evidence>
<keyword evidence="6 7" id="KW-0030">Aminoacyl-tRNA synthetase</keyword>
<feature type="binding site" evidence="7">
    <location>
        <position position="101"/>
    </location>
    <ligand>
        <name>substrate</name>
    </ligand>
</feature>
<feature type="binding site" evidence="7">
    <location>
        <begin position="265"/>
        <end position="266"/>
    </location>
    <ligand>
        <name>ATP</name>
        <dbReference type="ChEBI" id="CHEBI:30616"/>
    </ligand>
</feature>
<evidence type="ECO:0000256" key="4">
    <source>
        <dbReference type="ARBA" id="ARBA00022840"/>
    </source>
</evidence>
<reference evidence="9 10" key="1">
    <citation type="journal article" date="2016" name="Nat. Commun.">
        <title>Thousands of microbial genomes shed light on interconnected biogeochemical processes in an aquifer system.</title>
        <authorList>
            <person name="Anantharaman K."/>
            <person name="Brown C.T."/>
            <person name="Hug L.A."/>
            <person name="Sharon I."/>
            <person name="Castelle C.J."/>
            <person name="Probst A.J."/>
            <person name="Thomas B.C."/>
            <person name="Singh A."/>
            <person name="Wilkins M.J."/>
            <person name="Karaoz U."/>
            <person name="Brodie E.L."/>
            <person name="Williams K.H."/>
            <person name="Hubbard S.S."/>
            <person name="Banfield J.F."/>
        </authorList>
    </citation>
    <scope>NUCLEOTIDE SEQUENCE [LARGE SCALE GENOMIC DNA]</scope>
</reference>
<dbReference type="NCBIfam" id="NF003211">
    <property type="entry name" value="PRK04173.1"/>
    <property type="match status" value="1"/>
</dbReference>
<evidence type="ECO:0000256" key="2">
    <source>
        <dbReference type="ARBA" id="ARBA00022598"/>
    </source>
</evidence>
<dbReference type="PANTHER" id="PTHR10745:SF8">
    <property type="entry name" value="DNA POLYMERASE SUBUNIT GAMMA-2, MITOCHONDRIAL"/>
    <property type="match status" value="1"/>
</dbReference>
<proteinExistence type="inferred from homology"/>
<dbReference type="InterPro" id="IPR022961">
    <property type="entry name" value="Gly_tRNA_ligase_bac"/>
</dbReference>
<dbReference type="PROSITE" id="PS50862">
    <property type="entry name" value="AA_TRNA_LIGASE_II"/>
    <property type="match status" value="1"/>
</dbReference>
<dbReference type="GO" id="GO:0005524">
    <property type="term" value="F:ATP binding"/>
    <property type="evidence" value="ECO:0007669"/>
    <property type="project" value="UniProtKB-UniRule"/>
</dbReference>
<dbReference type="PRINTS" id="PR01043">
    <property type="entry name" value="TRNASYNTHGLY"/>
</dbReference>
<evidence type="ECO:0000259" key="8">
    <source>
        <dbReference type="PROSITE" id="PS50862"/>
    </source>
</evidence>
<dbReference type="GO" id="GO:0005737">
    <property type="term" value="C:cytoplasm"/>
    <property type="evidence" value="ECO:0007669"/>
    <property type="project" value="UniProtKB-SubCell"/>
</dbReference>
<keyword evidence="3 7" id="KW-0547">Nucleotide-binding</keyword>
<dbReference type="SUPFAM" id="SSF55681">
    <property type="entry name" value="Class II aaRS and biotin synthetases"/>
    <property type="match status" value="1"/>
</dbReference>
<evidence type="ECO:0000256" key="3">
    <source>
        <dbReference type="ARBA" id="ARBA00022741"/>
    </source>
</evidence>
<evidence type="ECO:0000256" key="6">
    <source>
        <dbReference type="ARBA" id="ARBA00023146"/>
    </source>
</evidence>
<dbReference type="Pfam" id="PF00587">
    <property type="entry name" value="tRNA-synt_2b"/>
    <property type="match status" value="1"/>
</dbReference>
<comment type="subcellular location">
    <subcellularLocation>
        <location evidence="7">Cytoplasm</location>
    </subcellularLocation>
</comment>
<feature type="binding site" evidence="7">
    <location>
        <begin position="299"/>
        <end position="303"/>
    </location>
    <ligand>
        <name>substrate</name>
    </ligand>
</feature>
<feature type="binding site" evidence="7">
    <location>
        <begin position="188"/>
        <end position="193"/>
    </location>
    <ligand>
        <name>ATP</name>
        <dbReference type="ChEBI" id="CHEBI:30616"/>
    </ligand>
</feature>
<dbReference type="Gene3D" id="3.40.50.800">
    <property type="entry name" value="Anticodon-binding domain"/>
    <property type="match status" value="1"/>
</dbReference>
<keyword evidence="4 7" id="KW-0067">ATP-binding</keyword>
<comment type="catalytic activity">
    <reaction evidence="7">
        <text>tRNA(Gly) + glycine + ATP = glycyl-tRNA(Gly) + AMP + diphosphate</text>
        <dbReference type="Rhea" id="RHEA:16013"/>
        <dbReference type="Rhea" id="RHEA-COMP:9664"/>
        <dbReference type="Rhea" id="RHEA-COMP:9683"/>
        <dbReference type="ChEBI" id="CHEBI:30616"/>
        <dbReference type="ChEBI" id="CHEBI:33019"/>
        <dbReference type="ChEBI" id="CHEBI:57305"/>
        <dbReference type="ChEBI" id="CHEBI:78442"/>
        <dbReference type="ChEBI" id="CHEBI:78522"/>
        <dbReference type="ChEBI" id="CHEBI:456215"/>
        <dbReference type="EC" id="6.1.1.14"/>
    </reaction>
</comment>
<dbReference type="CDD" id="cd00774">
    <property type="entry name" value="GlyRS-like_core"/>
    <property type="match status" value="1"/>
</dbReference>
<feature type="domain" description="Aminoacyl-transfer RNA synthetases class-II family profile" evidence="8">
    <location>
        <begin position="10"/>
        <end position="337"/>
    </location>
</feature>
<organism evidence="9 10">
    <name type="scientific">Candidatus Sungbacteria bacterium RIFCSPHIGHO2_02_FULL_47_11</name>
    <dbReference type="NCBI Taxonomy" id="1802270"/>
    <lineage>
        <taxon>Bacteria</taxon>
        <taxon>Candidatus Sungiibacteriota</taxon>
    </lineage>
</organism>
<dbReference type="HAMAP" id="MF_00253_B">
    <property type="entry name" value="Gly_tRNA_synth_B"/>
    <property type="match status" value="1"/>
</dbReference>
<dbReference type="PANTHER" id="PTHR10745">
    <property type="entry name" value="GLYCYL-TRNA SYNTHETASE/DNA POLYMERASE SUBUNIT GAMMA-2"/>
    <property type="match status" value="1"/>
</dbReference>
<dbReference type="InterPro" id="IPR036621">
    <property type="entry name" value="Anticodon-bd_dom_sf"/>
</dbReference>
<dbReference type="AlphaFoldDB" id="A0A1G2KNW6"/>
<dbReference type="Proteomes" id="UP000179023">
    <property type="component" value="Unassembled WGS sequence"/>
</dbReference>
<dbReference type="EMBL" id="MHQI01000026">
    <property type="protein sequence ID" value="OHA00119.1"/>
    <property type="molecule type" value="Genomic_DNA"/>
</dbReference>
<comment type="caution">
    <text evidence="9">The sequence shown here is derived from an EMBL/GenBank/DDBJ whole genome shotgun (WGS) entry which is preliminary data.</text>
</comment>
<dbReference type="InterPro" id="IPR027031">
    <property type="entry name" value="Gly-tRNA_synthase/POLG2"/>
</dbReference>
<sequence>MNEKEQNVMDKIVALAKRRGFIFPGSEIYGGLAGTWDYGPLGVFLKENIKREWWRHMLREDHIYTLDAAILMNSKVWEASGHLEHFSDPMVDCKKCKKRFRADELSERRCPECKGDLTEARQFNMMFKTTAGPVDDSSSVVYLRPETAQGIFINFKNVVDTFHPNLPFGIVQIGKAFRNEITPRNFLFRAREFEQMELEYFAHPEKADEYFRDIRKMRMEWFLSLGIRKKNIRFRDHEKDELAHYSRAATDIEYRFGLSESGFSELEGIANRGDFDLSNHLKHSGIDLKHEGIIPHVIEPSLGLDRAFLAFFMDAYAEEKLRSEKRVVLHLHQKLAPIKVAVFPLLANKPKLVEKARETYLMLTKELGGKPSVPIAWDDRGNIGKRYYAQDEIGTPWCVTVDFQTLEDDTVTVRDRDTGKQERHKIDELDEYFFKMLI</sequence>
<protein>
    <recommendedName>
        <fullName evidence="7">Glycine--tRNA ligase</fullName>
        <ecNumber evidence="7">6.1.1.14</ecNumber>
    </recommendedName>
    <alternativeName>
        <fullName evidence="7">Glycyl-tRNA synthetase</fullName>
        <shortName evidence="7">GlyRS</shortName>
    </alternativeName>
</protein>